<accession>A0ABS5TUI7</accession>
<dbReference type="PROSITE" id="PS51257">
    <property type="entry name" value="PROKAR_LIPOPROTEIN"/>
    <property type="match status" value="1"/>
</dbReference>
<dbReference type="Gene3D" id="3.10.105.10">
    <property type="entry name" value="Dipeptide-binding Protein, Domain 3"/>
    <property type="match status" value="1"/>
</dbReference>
<keyword evidence="1" id="KW-0732">Signal</keyword>
<dbReference type="Proteomes" id="UP000722125">
    <property type="component" value="Unassembled WGS sequence"/>
</dbReference>
<reference evidence="3 4" key="1">
    <citation type="submission" date="2021-05" db="EMBL/GenBank/DDBJ databases">
        <title>Description of Cellulomonas sp. DKR-3 sp. nov.</title>
        <authorList>
            <person name="Dahal R.H."/>
            <person name="Chaudhary D.K."/>
        </authorList>
    </citation>
    <scope>NUCLEOTIDE SEQUENCE [LARGE SCALE GENOMIC DNA]</scope>
    <source>
        <strain evidence="3 4">DKR-3</strain>
    </source>
</reference>
<evidence type="ECO:0000256" key="1">
    <source>
        <dbReference type="SAM" id="SignalP"/>
    </source>
</evidence>
<comment type="caution">
    <text evidence="3">The sequence shown here is derived from an EMBL/GenBank/DDBJ whole genome shotgun (WGS) entry which is preliminary data.</text>
</comment>
<dbReference type="SUPFAM" id="SSF53850">
    <property type="entry name" value="Periplasmic binding protein-like II"/>
    <property type="match status" value="1"/>
</dbReference>
<dbReference type="InterPro" id="IPR000914">
    <property type="entry name" value="SBP_5_dom"/>
</dbReference>
<evidence type="ECO:0000313" key="4">
    <source>
        <dbReference type="Proteomes" id="UP000722125"/>
    </source>
</evidence>
<evidence type="ECO:0000313" key="3">
    <source>
        <dbReference type="EMBL" id="MBT0992805.1"/>
    </source>
</evidence>
<dbReference type="Pfam" id="PF00496">
    <property type="entry name" value="SBP_bac_5"/>
    <property type="match status" value="1"/>
</dbReference>
<feature type="domain" description="Solute-binding protein family 5" evidence="2">
    <location>
        <begin position="87"/>
        <end position="498"/>
    </location>
</feature>
<name>A0ABS5TUI7_9CELL</name>
<dbReference type="InterPro" id="IPR039424">
    <property type="entry name" value="SBP_5"/>
</dbReference>
<gene>
    <name evidence="3" type="ORF">KIN34_00675</name>
</gene>
<dbReference type="PANTHER" id="PTHR30290">
    <property type="entry name" value="PERIPLASMIC BINDING COMPONENT OF ABC TRANSPORTER"/>
    <property type="match status" value="1"/>
</dbReference>
<proteinExistence type="predicted"/>
<dbReference type="PANTHER" id="PTHR30290:SF65">
    <property type="entry name" value="MONOACYL PHOSPHATIDYLINOSITOL TETRAMANNOSIDE-BINDING PROTEIN LPQW-RELATED"/>
    <property type="match status" value="1"/>
</dbReference>
<sequence length="597" mass="60496">MRRVVGLAAVVVVLAACTSSPPPAPRPDRAADVIVAVDVPFGSLNPATPDGRLPGSELVRALVQDGFVSLDQDGVAVPDETFGTVEKIDDDPLTVRYTIAPTATWSDGVPVTADDLLLEWAARSGSFDDVVPRLGEQGEITNTDELDAGVAFAATSPALVHAEEPPTVDDEGRLVVVYARPVPDWPVALDVNVPAHVLGRTALGAATDPAAAVTAAIDAGDTEALGAVAHGWRTLFDDDQLGASTADAVTTGPYVVSAVLPDQRVELARNPGYRGSRPARFDTVVVRSDLHPLDQAAALADGDVDVVAPVATADVRAALDDAGAVTTTAGDAAWQLVARTGGAGPGVFAADDEDEAAARRGALVREAFWLTVPREEVVAEVVPLWPDAATTTSVLPVVGPAAGGAVATAAADLDRARSLLADAGVTLPVPVRLLASTAEPVRARAVEDLTAAAAAAGFTVSTVGDPATDLWTAPQAWDVALVPVAQSALPAAAVAATWGTGGAANATAWSDEATDDAVADLLATTDPDGLADAYAAVARRLADAGALLPLTSGPALTAVAGAPESGTPTPGLPDVGHVEALRLSRADQTGWWAWATG</sequence>
<evidence type="ECO:0000259" key="2">
    <source>
        <dbReference type="Pfam" id="PF00496"/>
    </source>
</evidence>
<dbReference type="RefSeq" id="WP_214345809.1">
    <property type="nucleotide sequence ID" value="NZ_JAHBOH010000001.1"/>
</dbReference>
<keyword evidence="4" id="KW-1185">Reference proteome</keyword>
<protein>
    <recommendedName>
        <fullName evidence="2">Solute-binding protein family 5 domain-containing protein</fullName>
    </recommendedName>
</protein>
<dbReference type="Gene3D" id="3.40.190.10">
    <property type="entry name" value="Periplasmic binding protein-like II"/>
    <property type="match status" value="1"/>
</dbReference>
<organism evidence="3 4">
    <name type="scientific">Cellulomonas fulva</name>
    <dbReference type="NCBI Taxonomy" id="2835530"/>
    <lineage>
        <taxon>Bacteria</taxon>
        <taxon>Bacillati</taxon>
        <taxon>Actinomycetota</taxon>
        <taxon>Actinomycetes</taxon>
        <taxon>Micrococcales</taxon>
        <taxon>Cellulomonadaceae</taxon>
        <taxon>Cellulomonas</taxon>
    </lineage>
</organism>
<feature type="signal peptide" evidence="1">
    <location>
        <begin position="1"/>
        <end position="24"/>
    </location>
</feature>
<feature type="chain" id="PRO_5046189432" description="Solute-binding protein family 5 domain-containing protein" evidence="1">
    <location>
        <begin position="25"/>
        <end position="597"/>
    </location>
</feature>
<dbReference type="EMBL" id="JAHBOH010000001">
    <property type="protein sequence ID" value="MBT0992805.1"/>
    <property type="molecule type" value="Genomic_DNA"/>
</dbReference>